<keyword evidence="12 14" id="KW-0472">Membrane</keyword>
<dbReference type="CDD" id="cd14066">
    <property type="entry name" value="STKc_IRAK"/>
    <property type="match status" value="1"/>
</dbReference>
<dbReference type="InterPro" id="IPR011009">
    <property type="entry name" value="Kinase-like_dom_sf"/>
</dbReference>
<dbReference type="PROSITE" id="PS00108">
    <property type="entry name" value="PROTEIN_KINASE_ST"/>
    <property type="match status" value="1"/>
</dbReference>
<evidence type="ECO:0000256" key="4">
    <source>
        <dbReference type="ARBA" id="ARBA00022527"/>
    </source>
</evidence>
<evidence type="ECO:0000256" key="14">
    <source>
        <dbReference type="SAM" id="Phobius"/>
    </source>
</evidence>
<sequence>MSIHFHHFLFFFFFFIISTFFPLCLSQTNDSSCPLNFTVLLPLLPNPRPRLNTSMECHYVLQALRLVLSDYLKRTSSFFPPLDTADSCWQTYQKNFDPNFDMRSSCGFQTAWISQGCMNLTTKSSFEALIPNATLSDVVSNCNQSLQGTACASCTQSLANVQALYLTDNSTATVSDCTAYPWIYAAAFANYLGPTDEGTASCLFLVGPGNNSNPGSSRTGLIFGVLVGVGVGLALLIGGSWFAYRKYQASKRKKGKDRIRSLEMGSFGGSGLGSITESTNLLHFTFDEIKEATRNFSRDNIIGRGGYGNVYKGYLPDGSEVAFKRFKNCSAAGDANFTHEVEVIASVRHVNLVALRGYCTATTTLEGHQRLIVCDLMKNGSLYDHLFGSTEKKLSWPIRQKIALGTARGLAYLHYGAQPAIIHRDIKASNILLDDKFEAKVADFGLAKFTPEGMTHLSTRVAGTMGYVAPEYALYGQLTERSDVYSFGVVLLELLSGKKALVMDDDNQPSLVADWAWSLVKAERALDVIEDGMPELGPPEVHEKYVLVAVLCSHPELQCRPTMDQVVKMLETDISVPSIPERPIPLVAHIDDIERSISSNCSDQFSGSLIVYTKVKYRKLKEAMAIKEDIERGGHGVREEVSVPLLREDNDMADKEDEYSDRTSNKTSLWKVYFSTFVAVCGSFEFGSCAGYSSPTQAAIRNDLSLTLAEYSMFGSILTFGAMIGAITSGKIADFVGRKGAMRTATGFCVGGWLAIYFAQGALVLDFGRLATGYGMGVFSYVVPVFIAEIAPKNLRGALTTVNQLMICTGVSVAFIIGTVLNWRTLALTGLIPCAILLFGLFFIPESPRWLAKIGRKKDFEAALQDLRGKDADISKETAEIRDYIETLERLPKAKMLDLFQQRYLRSVIIGVGLMVFQQFGGINGICFYTSDIFESAGFSATIGTIIYAILQVVITGLNTTVIDRSGRKPLLLVSSTGLVLGCILSGISFYLKDHNLALNAVPILAVTGILVYISAFSAGMGAVPWVIMSEIFPINIKGVAGSLATLVNWFGAWAVSYTFNFLMSWSSYGTFILYAAINAAAILFVVTVVPETKGKTLEQIQAAINA</sequence>
<evidence type="ECO:0000256" key="6">
    <source>
        <dbReference type="ARBA" id="ARBA00022679"/>
    </source>
</evidence>
<dbReference type="PROSITE" id="PS50011">
    <property type="entry name" value="PROTEIN_KINASE_DOM"/>
    <property type="match status" value="1"/>
</dbReference>
<dbReference type="SUPFAM" id="SSF56112">
    <property type="entry name" value="Protein kinase-like (PK-like)"/>
    <property type="match status" value="1"/>
</dbReference>
<evidence type="ECO:0000256" key="3">
    <source>
        <dbReference type="ARBA" id="ARBA00022448"/>
    </source>
</evidence>
<feature type="domain" description="Major facilitator superfamily (MFS) profile" evidence="17">
    <location>
        <begin position="675"/>
        <end position="1094"/>
    </location>
</feature>
<feature type="transmembrane region" description="Helical" evidence="14">
    <location>
        <begin position="826"/>
        <end position="844"/>
    </location>
</feature>
<keyword evidence="11 14" id="KW-1133">Transmembrane helix</keyword>
<evidence type="ECO:0000256" key="7">
    <source>
        <dbReference type="ARBA" id="ARBA00022692"/>
    </source>
</evidence>
<dbReference type="InterPro" id="IPR001245">
    <property type="entry name" value="Ser-Thr/Tyr_kinase_cat_dom"/>
</dbReference>
<gene>
    <name evidence="18" type="ORF">V6N11_059753</name>
</gene>
<dbReference type="InterPro" id="IPR000719">
    <property type="entry name" value="Prot_kinase_dom"/>
</dbReference>
<dbReference type="SMART" id="SM00220">
    <property type="entry name" value="S_TKc"/>
    <property type="match status" value="1"/>
</dbReference>
<dbReference type="NCBIfam" id="TIGR00879">
    <property type="entry name" value="SP"/>
    <property type="match status" value="1"/>
</dbReference>
<evidence type="ECO:0000259" key="16">
    <source>
        <dbReference type="PROSITE" id="PS50011"/>
    </source>
</evidence>
<evidence type="ECO:0000313" key="18">
    <source>
        <dbReference type="EMBL" id="KAK8981066.1"/>
    </source>
</evidence>
<dbReference type="PANTHER" id="PTHR48021">
    <property type="match status" value="1"/>
</dbReference>
<dbReference type="Gene3D" id="1.10.510.10">
    <property type="entry name" value="Transferase(Phosphotransferase) domain 1"/>
    <property type="match status" value="1"/>
</dbReference>
<evidence type="ECO:0000256" key="5">
    <source>
        <dbReference type="ARBA" id="ARBA00022597"/>
    </source>
</evidence>
<evidence type="ECO:0000313" key="19">
    <source>
        <dbReference type="Proteomes" id="UP001396334"/>
    </source>
</evidence>
<feature type="transmembrane region" description="Helical" evidence="14">
    <location>
        <begin position="971"/>
        <end position="992"/>
    </location>
</feature>
<evidence type="ECO:0000256" key="12">
    <source>
        <dbReference type="ARBA" id="ARBA00023136"/>
    </source>
</evidence>
<feature type="signal peptide" evidence="15">
    <location>
        <begin position="1"/>
        <end position="26"/>
    </location>
</feature>
<dbReference type="EMBL" id="JBBPBN010000090">
    <property type="protein sequence ID" value="KAK8981066.1"/>
    <property type="molecule type" value="Genomic_DNA"/>
</dbReference>
<dbReference type="InterPro" id="IPR036259">
    <property type="entry name" value="MFS_trans_sf"/>
</dbReference>
<evidence type="ECO:0000256" key="15">
    <source>
        <dbReference type="SAM" id="SignalP"/>
    </source>
</evidence>
<protein>
    <recommendedName>
        <fullName evidence="20">Protein kinase domain-containing protein</fullName>
    </recommendedName>
</protein>
<dbReference type="InterPro" id="IPR020846">
    <property type="entry name" value="MFS_dom"/>
</dbReference>
<feature type="transmembrane region" description="Helical" evidence="14">
    <location>
        <begin position="672"/>
        <end position="693"/>
    </location>
</feature>
<dbReference type="InterPro" id="IPR017441">
    <property type="entry name" value="Protein_kinase_ATP_BS"/>
</dbReference>
<dbReference type="PROSITE" id="PS50850">
    <property type="entry name" value="MFS"/>
    <property type="match status" value="1"/>
</dbReference>
<evidence type="ECO:0000256" key="10">
    <source>
        <dbReference type="ARBA" id="ARBA00022840"/>
    </source>
</evidence>
<evidence type="ECO:0000256" key="8">
    <source>
        <dbReference type="ARBA" id="ARBA00022741"/>
    </source>
</evidence>
<feature type="transmembrane region" description="Helical" evidence="14">
    <location>
        <begin position="771"/>
        <end position="790"/>
    </location>
</feature>
<feature type="chain" id="PRO_5045162533" description="Protein kinase domain-containing protein" evidence="15">
    <location>
        <begin position="27"/>
        <end position="1107"/>
    </location>
</feature>
<dbReference type="SUPFAM" id="SSF103473">
    <property type="entry name" value="MFS general substrate transporter"/>
    <property type="match status" value="1"/>
</dbReference>
<keyword evidence="8 13" id="KW-0547">Nucleotide-binding</keyword>
<accession>A0ABR2NY42</accession>
<evidence type="ECO:0000256" key="13">
    <source>
        <dbReference type="PROSITE-ProRule" id="PRU10141"/>
    </source>
</evidence>
<dbReference type="Pfam" id="PF19160">
    <property type="entry name" value="SPARK"/>
    <property type="match status" value="1"/>
</dbReference>
<comment type="caution">
    <text evidence="18">The sequence shown here is derived from an EMBL/GenBank/DDBJ whole genome shotgun (WGS) entry which is preliminary data.</text>
</comment>
<evidence type="ECO:0008006" key="20">
    <source>
        <dbReference type="Google" id="ProtNLM"/>
    </source>
</evidence>
<evidence type="ECO:0000256" key="9">
    <source>
        <dbReference type="ARBA" id="ARBA00022777"/>
    </source>
</evidence>
<feature type="binding site" evidence="13">
    <location>
        <position position="324"/>
    </location>
    <ligand>
        <name>ATP</name>
        <dbReference type="ChEBI" id="CHEBI:30616"/>
    </ligand>
</feature>
<keyword evidence="4" id="KW-0723">Serine/threonine-protein kinase</keyword>
<keyword evidence="5" id="KW-0762">Sugar transport</keyword>
<dbReference type="Gene3D" id="3.30.200.20">
    <property type="entry name" value="Phosphorylase Kinase, domain 1"/>
    <property type="match status" value="1"/>
</dbReference>
<feature type="transmembrane region" description="Helical" evidence="14">
    <location>
        <begin position="713"/>
        <end position="733"/>
    </location>
</feature>
<keyword evidence="19" id="KW-1185">Reference proteome</keyword>
<evidence type="ECO:0000256" key="11">
    <source>
        <dbReference type="ARBA" id="ARBA00022989"/>
    </source>
</evidence>
<keyword evidence="7 14" id="KW-0812">Transmembrane</keyword>
<feature type="transmembrane region" description="Helical" evidence="14">
    <location>
        <begin position="221"/>
        <end position="244"/>
    </location>
</feature>
<reference evidence="18 19" key="1">
    <citation type="journal article" date="2024" name="G3 (Bethesda)">
        <title>Genome assembly of Hibiscus sabdariffa L. provides insights into metabolisms of medicinal natural products.</title>
        <authorList>
            <person name="Kim T."/>
        </authorList>
    </citation>
    <scope>NUCLEOTIDE SEQUENCE [LARGE SCALE GENOMIC DNA]</scope>
    <source>
        <strain evidence="18">TK-2024</strain>
        <tissue evidence="18">Old leaves</tissue>
    </source>
</reference>
<evidence type="ECO:0000256" key="1">
    <source>
        <dbReference type="ARBA" id="ARBA00004141"/>
    </source>
</evidence>
<comment type="subcellular location">
    <subcellularLocation>
        <location evidence="1">Membrane</location>
        <topology evidence="1">Multi-pass membrane protein</topology>
    </subcellularLocation>
</comment>
<keyword evidence="9" id="KW-0418">Kinase</keyword>
<feature type="transmembrane region" description="Helical" evidence="14">
    <location>
        <begin position="1004"/>
        <end position="1028"/>
    </location>
</feature>
<feature type="transmembrane region" description="Helical" evidence="14">
    <location>
        <begin position="904"/>
        <end position="931"/>
    </location>
</feature>
<dbReference type="InterPro" id="IPR003663">
    <property type="entry name" value="Sugar/inositol_transpt"/>
</dbReference>
<feature type="transmembrane region" description="Helical" evidence="14">
    <location>
        <begin position="802"/>
        <end position="820"/>
    </location>
</feature>
<dbReference type="InterPro" id="IPR005829">
    <property type="entry name" value="Sugar_transporter_CS"/>
</dbReference>
<name>A0ABR2NY42_9ROSI</name>
<dbReference type="PROSITE" id="PS00107">
    <property type="entry name" value="PROTEIN_KINASE_ATP"/>
    <property type="match status" value="1"/>
</dbReference>
<feature type="transmembrane region" description="Helical" evidence="14">
    <location>
        <begin position="937"/>
        <end position="959"/>
    </location>
</feature>
<feature type="transmembrane region" description="Helical" evidence="14">
    <location>
        <begin position="745"/>
        <end position="765"/>
    </location>
</feature>
<dbReference type="Proteomes" id="UP001396334">
    <property type="component" value="Unassembled WGS sequence"/>
</dbReference>
<proteinExistence type="inferred from homology"/>
<dbReference type="Pfam" id="PF00083">
    <property type="entry name" value="Sugar_tr"/>
    <property type="match status" value="1"/>
</dbReference>
<dbReference type="PROSITE" id="PS00216">
    <property type="entry name" value="SUGAR_TRANSPORT_1"/>
    <property type="match status" value="1"/>
</dbReference>
<feature type="transmembrane region" description="Helical" evidence="14">
    <location>
        <begin position="1040"/>
        <end position="1060"/>
    </location>
</feature>
<dbReference type="Gene3D" id="1.20.1250.20">
    <property type="entry name" value="MFS general substrate transporter like domains"/>
    <property type="match status" value="1"/>
</dbReference>
<keyword evidence="15" id="KW-0732">Signal</keyword>
<dbReference type="CDD" id="cd17358">
    <property type="entry name" value="MFS_GLUT6_8_Class3_like"/>
    <property type="match status" value="1"/>
</dbReference>
<dbReference type="InterPro" id="IPR008271">
    <property type="entry name" value="Ser/Thr_kinase_AS"/>
</dbReference>
<dbReference type="InterPro" id="IPR005828">
    <property type="entry name" value="MFS_sugar_transport-like"/>
</dbReference>
<dbReference type="InterPro" id="IPR044775">
    <property type="entry name" value="MFS_ERD6/Tret1-like"/>
</dbReference>
<organism evidence="18 19">
    <name type="scientific">Hibiscus sabdariffa</name>
    <name type="common">roselle</name>
    <dbReference type="NCBI Taxonomy" id="183260"/>
    <lineage>
        <taxon>Eukaryota</taxon>
        <taxon>Viridiplantae</taxon>
        <taxon>Streptophyta</taxon>
        <taxon>Embryophyta</taxon>
        <taxon>Tracheophyta</taxon>
        <taxon>Spermatophyta</taxon>
        <taxon>Magnoliopsida</taxon>
        <taxon>eudicotyledons</taxon>
        <taxon>Gunneridae</taxon>
        <taxon>Pentapetalae</taxon>
        <taxon>rosids</taxon>
        <taxon>malvids</taxon>
        <taxon>Malvales</taxon>
        <taxon>Malvaceae</taxon>
        <taxon>Malvoideae</taxon>
        <taxon>Hibiscus</taxon>
    </lineage>
</organism>
<dbReference type="Pfam" id="PF07714">
    <property type="entry name" value="PK_Tyr_Ser-Thr"/>
    <property type="match status" value="1"/>
</dbReference>
<feature type="domain" description="Protein kinase" evidence="16">
    <location>
        <begin position="296"/>
        <end position="579"/>
    </location>
</feature>
<dbReference type="InterPro" id="IPR050549">
    <property type="entry name" value="MFS_Trehalose_Transporter"/>
</dbReference>
<evidence type="ECO:0000259" key="17">
    <source>
        <dbReference type="PROSITE" id="PS50850"/>
    </source>
</evidence>
<keyword evidence="10 13" id="KW-0067">ATP-binding</keyword>
<comment type="similarity">
    <text evidence="2">Belongs to the major facilitator superfamily. Sugar transporter (TC 2.A.1.1) family.</text>
</comment>
<feature type="transmembrane region" description="Helical" evidence="14">
    <location>
        <begin position="1072"/>
        <end position="1090"/>
    </location>
</feature>
<keyword evidence="6" id="KW-0808">Transferase</keyword>
<dbReference type="PANTHER" id="PTHR48021:SF13">
    <property type="entry name" value="SUGAR TRANSPORTER ERD6-LIKE 7"/>
    <property type="match status" value="1"/>
</dbReference>
<evidence type="ECO:0000256" key="2">
    <source>
        <dbReference type="ARBA" id="ARBA00010992"/>
    </source>
</evidence>
<dbReference type="PRINTS" id="PR00171">
    <property type="entry name" value="SUGRTRNSPORT"/>
</dbReference>
<keyword evidence="3" id="KW-0813">Transport</keyword>
<dbReference type="InterPro" id="IPR043891">
    <property type="entry name" value="SPARK"/>
</dbReference>